<evidence type="ECO:0000313" key="1">
    <source>
        <dbReference type="EMBL" id="KXT14555.1"/>
    </source>
</evidence>
<evidence type="ECO:0000313" key="2">
    <source>
        <dbReference type="Proteomes" id="UP000073492"/>
    </source>
</evidence>
<accession>A0A139IIU2</accession>
<proteinExistence type="predicted"/>
<reference evidence="1 2" key="1">
    <citation type="submission" date="2015-07" db="EMBL/GenBank/DDBJ databases">
        <title>Comparative genomics of the Sigatoka disease complex on banana suggests a link between parallel evolutionary changes in Pseudocercospora fijiensis and Pseudocercospora eumusae and increased virulence on the banana host.</title>
        <authorList>
            <person name="Chang T.-C."/>
            <person name="Salvucci A."/>
            <person name="Crous P.W."/>
            <person name="Stergiopoulos I."/>
        </authorList>
    </citation>
    <scope>NUCLEOTIDE SEQUENCE [LARGE SCALE GENOMIC DNA]</scope>
    <source>
        <strain evidence="1 2">CBS 116634</strain>
    </source>
</reference>
<keyword evidence="2" id="KW-1185">Reference proteome</keyword>
<comment type="caution">
    <text evidence="1">The sequence shown here is derived from an EMBL/GenBank/DDBJ whole genome shotgun (WGS) entry which is preliminary data.</text>
</comment>
<name>A0A139IIU2_9PEZI</name>
<protein>
    <submittedName>
        <fullName evidence="1">Uncharacterized protein</fullName>
    </submittedName>
</protein>
<dbReference type="Proteomes" id="UP000073492">
    <property type="component" value="Unassembled WGS sequence"/>
</dbReference>
<dbReference type="EMBL" id="LFZO01000079">
    <property type="protein sequence ID" value="KXT14555.1"/>
    <property type="molecule type" value="Genomic_DNA"/>
</dbReference>
<sequence length="231" mass="26626">MTDPTPNMPEDHETQMARVAETLDDIAEGTQKRNTSRLTRLPGEIRNRIYELTLPAKDVYTLQYPRASGASDLISSPIFGIERQIRHEALTFRYPDSKVIVEPRPGFFLSQIPRSLNDLPFDVLKVSKEIEVKAVLLPPLSWSGGRLTGELLQVSFTVNAEGFYTTRAQYRPLRDRAYRRRLFSAEIAELRMYIEEQIGKLENLMLNRLEGRGMKRATKSRQIYINVIRVQ</sequence>
<dbReference type="AlphaFoldDB" id="A0A139IIU2"/>
<dbReference type="OrthoDB" id="3648946at2759"/>
<organism evidence="1 2">
    <name type="scientific">Pseudocercospora musae</name>
    <dbReference type="NCBI Taxonomy" id="113226"/>
    <lineage>
        <taxon>Eukaryota</taxon>
        <taxon>Fungi</taxon>
        <taxon>Dikarya</taxon>
        <taxon>Ascomycota</taxon>
        <taxon>Pezizomycotina</taxon>
        <taxon>Dothideomycetes</taxon>
        <taxon>Dothideomycetidae</taxon>
        <taxon>Mycosphaerellales</taxon>
        <taxon>Mycosphaerellaceae</taxon>
        <taxon>Pseudocercospora</taxon>
    </lineage>
</organism>
<gene>
    <name evidence="1" type="ORF">AC579_9142</name>
</gene>